<reference evidence="1" key="1">
    <citation type="journal article" date="2019" name="bioRxiv">
        <title>The Genome of the Zebra Mussel, Dreissena polymorpha: A Resource for Invasive Species Research.</title>
        <authorList>
            <person name="McCartney M.A."/>
            <person name="Auch B."/>
            <person name="Kono T."/>
            <person name="Mallez S."/>
            <person name="Zhang Y."/>
            <person name="Obille A."/>
            <person name="Becker A."/>
            <person name="Abrahante J.E."/>
            <person name="Garbe J."/>
            <person name="Badalamenti J.P."/>
            <person name="Herman A."/>
            <person name="Mangelson H."/>
            <person name="Liachko I."/>
            <person name="Sullivan S."/>
            <person name="Sone E.D."/>
            <person name="Koren S."/>
            <person name="Silverstein K.A.T."/>
            <person name="Beckman K.B."/>
            <person name="Gohl D.M."/>
        </authorList>
    </citation>
    <scope>NUCLEOTIDE SEQUENCE</scope>
    <source>
        <strain evidence="1">Duluth1</strain>
        <tissue evidence="1">Whole animal</tissue>
    </source>
</reference>
<organism evidence="1 2">
    <name type="scientific">Dreissena polymorpha</name>
    <name type="common">Zebra mussel</name>
    <name type="synonym">Mytilus polymorpha</name>
    <dbReference type="NCBI Taxonomy" id="45954"/>
    <lineage>
        <taxon>Eukaryota</taxon>
        <taxon>Metazoa</taxon>
        <taxon>Spiralia</taxon>
        <taxon>Lophotrochozoa</taxon>
        <taxon>Mollusca</taxon>
        <taxon>Bivalvia</taxon>
        <taxon>Autobranchia</taxon>
        <taxon>Heteroconchia</taxon>
        <taxon>Euheterodonta</taxon>
        <taxon>Imparidentia</taxon>
        <taxon>Neoheterodontei</taxon>
        <taxon>Myida</taxon>
        <taxon>Dreissenoidea</taxon>
        <taxon>Dreissenidae</taxon>
        <taxon>Dreissena</taxon>
    </lineage>
</organism>
<protein>
    <submittedName>
        <fullName evidence="1">Uncharacterized protein</fullName>
    </submittedName>
</protein>
<proteinExistence type="predicted"/>
<keyword evidence="2" id="KW-1185">Reference proteome</keyword>
<sequence>MRSLNRSHELQRKWPVLCSPKDIIRTHVLTNFHIQQPCCSTYRNHVRTHKDWTINVTFRILTRKMPRPWWPCFSSNWNHFELVQNIIGTTLLNKFHNDLTINVASRVLTSNNALPPGGNVFQQTRTVFELTQDIITTYGLTMFHNYWTIDVTFRVKNAQHPGGHVFQPTETIFELVQDIFGTNLFTKFHEDQTINVASRVKNARPLRPYINGKNLLNKFHYDQTINVASRVLTRLYYSHIRKNALPPGSNFFQPTGTIFELVQDIIDKNFLSKFHENQTIKVASRVLTRQMFTPHNRRNVVTKAYNKHILLR</sequence>
<reference evidence="1" key="2">
    <citation type="submission" date="2020-11" db="EMBL/GenBank/DDBJ databases">
        <authorList>
            <person name="McCartney M.A."/>
            <person name="Auch B."/>
            <person name="Kono T."/>
            <person name="Mallez S."/>
            <person name="Becker A."/>
            <person name="Gohl D.M."/>
            <person name="Silverstein K.A.T."/>
            <person name="Koren S."/>
            <person name="Bechman K.B."/>
            <person name="Herman A."/>
            <person name="Abrahante J.E."/>
            <person name="Garbe J."/>
        </authorList>
    </citation>
    <scope>NUCLEOTIDE SEQUENCE</scope>
    <source>
        <strain evidence="1">Duluth1</strain>
        <tissue evidence="1">Whole animal</tissue>
    </source>
</reference>
<gene>
    <name evidence="1" type="ORF">DPMN_097180</name>
</gene>
<evidence type="ECO:0000313" key="1">
    <source>
        <dbReference type="EMBL" id="KAH3854634.1"/>
    </source>
</evidence>
<name>A0A9D4LB87_DREPO</name>
<dbReference type="Proteomes" id="UP000828390">
    <property type="component" value="Unassembled WGS sequence"/>
</dbReference>
<dbReference type="EMBL" id="JAIWYP010000003">
    <property type="protein sequence ID" value="KAH3854634.1"/>
    <property type="molecule type" value="Genomic_DNA"/>
</dbReference>
<accession>A0A9D4LB87</accession>
<evidence type="ECO:0000313" key="2">
    <source>
        <dbReference type="Proteomes" id="UP000828390"/>
    </source>
</evidence>
<comment type="caution">
    <text evidence="1">The sequence shown here is derived from an EMBL/GenBank/DDBJ whole genome shotgun (WGS) entry which is preliminary data.</text>
</comment>
<dbReference type="AlphaFoldDB" id="A0A9D4LB87"/>